<name>A0A7T8H348_CALRO</name>
<evidence type="ECO:0000313" key="1">
    <source>
        <dbReference type="EMBL" id="QQP42261.1"/>
    </source>
</evidence>
<protein>
    <submittedName>
        <fullName evidence="1">Uncharacterized protein</fullName>
    </submittedName>
</protein>
<accession>A0A7T8H348</accession>
<reference evidence="2" key="1">
    <citation type="submission" date="2021-01" db="EMBL/GenBank/DDBJ databases">
        <title>Caligus Genome Assembly.</title>
        <authorList>
            <person name="Gallardo-Escarate C."/>
        </authorList>
    </citation>
    <scope>NUCLEOTIDE SEQUENCE [LARGE SCALE GENOMIC DNA]</scope>
</reference>
<dbReference type="EMBL" id="CP045900">
    <property type="protein sequence ID" value="QQP42261.1"/>
    <property type="molecule type" value="Genomic_DNA"/>
</dbReference>
<sequence length="73" mass="8098">MCNCGSIFPVGLELTRDHEAPKVPIKHRFGHDQRGEENFCMSQHTQIDQKGTPAHGCPQEVSQNLRIAPGGLF</sequence>
<organism evidence="1 2">
    <name type="scientific">Caligus rogercresseyi</name>
    <name type="common">Sea louse</name>
    <dbReference type="NCBI Taxonomy" id="217165"/>
    <lineage>
        <taxon>Eukaryota</taxon>
        <taxon>Metazoa</taxon>
        <taxon>Ecdysozoa</taxon>
        <taxon>Arthropoda</taxon>
        <taxon>Crustacea</taxon>
        <taxon>Multicrustacea</taxon>
        <taxon>Hexanauplia</taxon>
        <taxon>Copepoda</taxon>
        <taxon>Siphonostomatoida</taxon>
        <taxon>Caligidae</taxon>
        <taxon>Caligus</taxon>
    </lineage>
</organism>
<proteinExistence type="predicted"/>
<evidence type="ECO:0000313" key="2">
    <source>
        <dbReference type="Proteomes" id="UP000595437"/>
    </source>
</evidence>
<dbReference type="Proteomes" id="UP000595437">
    <property type="component" value="Chromosome 11"/>
</dbReference>
<dbReference type="AlphaFoldDB" id="A0A7T8H348"/>
<keyword evidence="2" id="KW-1185">Reference proteome</keyword>
<gene>
    <name evidence="1" type="ORF">FKW44_016872</name>
</gene>